<dbReference type="Proteomes" id="UP000305196">
    <property type="component" value="Chromosome 2"/>
</dbReference>
<feature type="domain" description="Serine aminopeptidase S33" evidence="1">
    <location>
        <begin position="91"/>
        <end position="342"/>
    </location>
</feature>
<dbReference type="InterPro" id="IPR022742">
    <property type="entry name" value="Hydrolase_4"/>
</dbReference>
<reference evidence="2 3" key="1">
    <citation type="submission" date="2016-07" db="EMBL/GenBank/DDBJ databases">
        <authorList>
            <consortium name="Pathogen Informatics"/>
        </authorList>
    </citation>
    <scope>NUCLEOTIDE SEQUENCE [LARGE SCALE GENOMIC DNA]</scope>
</reference>
<evidence type="ECO:0000259" key="1">
    <source>
        <dbReference type="Pfam" id="PF12146"/>
    </source>
</evidence>
<dbReference type="Pfam" id="PF12146">
    <property type="entry name" value="Hydrolase_4"/>
    <property type="match status" value="1"/>
</dbReference>
<sequence>MRKEKKNNDAVRTNTLNLDGNPKIGTFFNKDGLSLRTYEWGVENPRGIIILIHGIKSHVRLSFLKPNVEIVSNDKAILIDGENYYLYKGSWVEEFNRNGYSVHGMDLQGHGLSEGWENLKAHIKEFDDYVYDVVQHIAIILKHFNSKGKERGTLPNKEHSPNGKNLPIYFIGYSMGGHIALRILQMMEDSKDEIVRSINLKGCILLAPVILYKELAKPDSFAFKFVCLPVSKMLCKIIPRFQLKSEPAYQSFPFVIDIGKYDALGYKGGITIQFGYEILRSMHILRSGVNRISKEVPLLFIHSRRDSICYYDYVLSFFERLEVRNKEMYTLEHMDHALTKEPGNEEILQKIVDWIGALPVG</sequence>
<organism evidence="2 3">
    <name type="scientific">Plasmodium vivax</name>
    <name type="common">malaria parasite P. vivax</name>
    <dbReference type="NCBI Taxonomy" id="5855"/>
    <lineage>
        <taxon>Eukaryota</taxon>
        <taxon>Sar</taxon>
        <taxon>Alveolata</taxon>
        <taxon>Apicomplexa</taxon>
        <taxon>Aconoidasida</taxon>
        <taxon>Haemosporida</taxon>
        <taxon>Plasmodiidae</taxon>
        <taxon>Plasmodium</taxon>
        <taxon>Plasmodium (Plasmodium)</taxon>
    </lineage>
</organism>
<dbReference type="VEuPathDB" id="PlasmoDB:PVPAM_100040900"/>
<proteinExistence type="predicted"/>
<dbReference type="Gene3D" id="3.40.50.1820">
    <property type="entry name" value="alpha/beta hydrolase"/>
    <property type="match status" value="1"/>
</dbReference>
<dbReference type="VEuPathDB" id="PlasmoDB:PVP01_1034300"/>
<keyword evidence="2" id="KW-0378">Hydrolase</keyword>
<dbReference type="VEuPathDB" id="PlasmoDB:PVW1_100058400"/>
<dbReference type="InterPro" id="IPR029058">
    <property type="entry name" value="AB_hydrolase_fold"/>
</dbReference>
<dbReference type="PANTHER" id="PTHR11614">
    <property type="entry name" value="PHOSPHOLIPASE-RELATED"/>
    <property type="match status" value="1"/>
</dbReference>
<protein>
    <submittedName>
        <fullName evidence="2">Alpha/beta hydrolase family/Serine aminopeptidase, S33/Uncharacterized conserved protein (DUF2305), putative</fullName>
    </submittedName>
</protein>
<dbReference type="GO" id="GO:0004177">
    <property type="term" value="F:aminopeptidase activity"/>
    <property type="evidence" value="ECO:0007669"/>
    <property type="project" value="UniProtKB-KW"/>
</dbReference>
<dbReference type="NCBIfam" id="TIGR01607">
    <property type="entry name" value="PST-A"/>
    <property type="match status" value="1"/>
</dbReference>
<gene>
    <name evidence="2" type="ORF">PVC01_020006000</name>
</gene>
<dbReference type="EMBL" id="LT615257">
    <property type="protein sequence ID" value="SCO70557.1"/>
    <property type="molecule type" value="Genomic_DNA"/>
</dbReference>
<evidence type="ECO:0000313" key="2">
    <source>
        <dbReference type="EMBL" id="SCO70557.1"/>
    </source>
</evidence>
<name>A0A1G4H6P3_PLAVI</name>
<dbReference type="VEuPathDB" id="PlasmoDB:PVX_096960"/>
<dbReference type="InterPro" id="IPR051044">
    <property type="entry name" value="MAG_DAG_Lipase"/>
</dbReference>
<dbReference type="AlphaFoldDB" id="A0A1G4H6P3"/>
<dbReference type="SUPFAM" id="SSF53474">
    <property type="entry name" value="alpha/beta-Hydrolases"/>
    <property type="match status" value="1"/>
</dbReference>
<keyword evidence="2" id="KW-0645">Protease</keyword>
<accession>A0A1G4H6P3</accession>
<keyword evidence="2" id="KW-0031">Aminopeptidase</keyword>
<evidence type="ECO:0000313" key="3">
    <source>
        <dbReference type="Proteomes" id="UP000305196"/>
    </source>
</evidence>
<dbReference type="InterPro" id="IPR006494">
    <property type="entry name" value="PST_A"/>
</dbReference>